<dbReference type="Pfam" id="PF17961">
    <property type="entry name" value="Big_8"/>
    <property type="match status" value="1"/>
</dbReference>
<evidence type="ECO:0000313" key="11">
    <source>
        <dbReference type="Proteomes" id="UP000011758"/>
    </source>
</evidence>
<dbReference type="SUPFAM" id="SSF49478">
    <property type="entry name" value="Cna protein B-type domain"/>
    <property type="match status" value="4"/>
</dbReference>
<keyword evidence="3" id="KW-0964">Secreted</keyword>
<dbReference type="Pfam" id="PF05738">
    <property type="entry name" value="Cna_B"/>
    <property type="match status" value="3"/>
</dbReference>
<feature type="chain" id="PRO_5004023156" evidence="6">
    <location>
        <begin position="35"/>
        <end position="669"/>
    </location>
</feature>
<dbReference type="InterPro" id="IPR041171">
    <property type="entry name" value="SDR_Ig"/>
</dbReference>
<dbReference type="GO" id="GO:0007155">
    <property type="term" value="P:cell adhesion"/>
    <property type="evidence" value="ECO:0007669"/>
    <property type="project" value="InterPro"/>
</dbReference>
<comment type="caution">
    <text evidence="10">The sequence shown here is derived from an EMBL/GenBank/DDBJ whole genome shotgun (WGS) entry which is preliminary data.</text>
</comment>
<keyword evidence="5" id="KW-0572">Peptidoglycan-anchor</keyword>
<evidence type="ECO:0000256" key="6">
    <source>
        <dbReference type="SAM" id="SignalP"/>
    </source>
</evidence>
<dbReference type="InterPro" id="IPR008966">
    <property type="entry name" value="Adhesion_dom_sf"/>
</dbReference>
<accession>M2Q2J2</accession>
<protein>
    <submittedName>
        <fullName evidence="10">Uncharacterized protein</fullName>
    </submittedName>
</protein>
<dbReference type="EMBL" id="AGEJ01000011">
    <property type="protein sequence ID" value="EMD17125.1"/>
    <property type="molecule type" value="Genomic_DNA"/>
</dbReference>
<dbReference type="Proteomes" id="UP000011758">
    <property type="component" value="Unassembled WGS sequence"/>
</dbReference>
<dbReference type="eggNOG" id="COG4932">
    <property type="taxonomic scope" value="Bacteria"/>
</dbReference>
<feature type="domain" description="CNA-B" evidence="7">
    <location>
        <begin position="528"/>
        <end position="617"/>
    </location>
</feature>
<dbReference type="Gene3D" id="2.60.40.10">
    <property type="entry name" value="Immunoglobulins"/>
    <property type="match status" value="1"/>
</dbReference>
<evidence type="ECO:0000256" key="3">
    <source>
        <dbReference type="ARBA" id="ARBA00022525"/>
    </source>
</evidence>
<feature type="signal peptide" evidence="6">
    <location>
        <begin position="1"/>
        <end position="34"/>
    </location>
</feature>
<evidence type="ECO:0000256" key="1">
    <source>
        <dbReference type="ARBA" id="ARBA00004168"/>
    </source>
</evidence>
<dbReference type="CDD" id="cd00222">
    <property type="entry name" value="CollagenBindB"/>
    <property type="match status" value="3"/>
</dbReference>
<dbReference type="InterPro" id="IPR013783">
    <property type="entry name" value="Ig-like_fold"/>
</dbReference>
<feature type="domain" description="CNA-B" evidence="7">
    <location>
        <begin position="434"/>
        <end position="520"/>
    </location>
</feature>
<keyword evidence="2" id="KW-0134">Cell wall</keyword>
<dbReference type="AlphaFoldDB" id="M2Q2J2"/>
<dbReference type="SUPFAM" id="SSF49401">
    <property type="entry name" value="Bacterial adhesins"/>
    <property type="match status" value="2"/>
</dbReference>
<evidence type="ECO:0000256" key="4">
    <source>
        <dbReference type="ARBA" id="ARBA00022729"/>
    </source>
</evidence>
<evidence type="ECO:0000259" key="7">
    <source>
        <dbReference type="Pfam" id="PF05738"/>
    </source>
</evidence>
<feature type="domain" description="SDR-like Ig" evidence="9">
    <location>
        <begin position="60"/>
        <end position="154"/>
    </location>
</feature>
<dbReference type="STRING" id="999415.HMPREF9943_00688"/>
<evidence type="ECO:0000256" key="2">
    <source>
        <dbReference type="ARBA" id="ARBA00022512"/>
    </source>
</evidence>
<dbReference type="InterPro" id="IPR008454">
    <property type="entry name" value="Collagen-bd_Cna-like_B-typ_dom"/>
</dbReference>
<dbReference type="RefSeq" id="WP_004802074.1">
    <property type="nucleotide sequence ID" value="NZ_KB446647.1"/>
</dbReference>
<keyword evidence="11" id="KW-1185">Reference proteome</keyword>
<evidence type="ECO:0000313" key="10">
    <source>
        <dbReference type="EMBL" id="EMD17125.1"/>
    </source>
</evidence>
<keyword evidence="4 6" id="KW-0732">Signal</keyword>
<dbReference type="InterPro" id="IPR041033">
    <property type="entry name" value="SpaA_PFL_dom_1"/>
</dbReference>
<feature type="non-terminal residue" evidence="10">
    <location>
        <position position="669"/>
    </location>
</feature>
<organism evidence="10 11">
    <name type="scientific">Eggerthia catenaformis OT 569 = DSM 20559</name>
    <dbReference type="NCBI Taxonomy" id="999415"/>
    <lineage>
        <taxon>Bacteria</taxon>
        <taxon>Bacillati</taxon>
        <taxon>Bacillota</taxon>
        <taxon>Erysipelotrichia</taxon>
        <taxon>Erysipelotrichales</taxon>
        <taxon>Coprobacillaceae</taxon>
        <taxon>Eggerthia</taxon>
    </lineage>
</organism>
<evidence type="ECO:0000259" key="9">
    <source>
        <dbReference type="Pfam" id="PF17961"/>
    </source>
</evidence>
<name>M2Q2J2_9FIRM</name>
<dbReference type="Gene3D" id="2.60.40.1280">
    <property type="match status" value="1"/>
</dbReference>
<comment type="subcellular location">
    <subcellularLocation>
        <location evidence="1">Secreted</location>
        <location evidence="1">Cell wall</location>
        <topology evidence="1">Peptidoglycan-anchor</topology>
    </subcellularLocation>
</comment>
<sequence length="669" mass="74389">MKLKIKIMNKKLFVVMMSCLMLLGMVHMTKQVFAETQHNDVFTDIKLTKADLETPVGSIGHGQQMQLVAKFSLPNNKVHEGDKTVLPLPKELEIFKKETFPIKNANGDLIANAVTDPDTKTITMTYTNFVDSHSDITGSLHVTVMIDSTVVKEPKELKLKISMGGVHIFDLGKLNYTGVQGDNPNESLLKWSYFDKDDPTIVHCCIRVNGKGGNFSYIKVKDTLESHSVSYIKESVEVKKGKWKLPAGGGYYFLENETDVTSQFPPTYNGNSFTIQFNNIQGEGYFIKYDVKLGYAPVNQEKIENRIFGETNSQILINTVNVAIYQQSGGEANGYNYTIKIHKESEDGQALSGAIFEVIRDSSQAKIGEITTGNDGNGSLSGLLKDNYTIKEKKAPVGYMPLTDSIHITPADFGTDKAVLKTIKNKKVPKINICGKKTWDDANDQDGKRPEKITVNLLKNGTKFKSTEATKANGWKYEFTSLDKYENGQEIKYTVEEENVEGYTSTVKGNAKDGFIITNTRTPEKTSISVTKTWDDANDQDGKRPEKINVQLYADGVKSGPEVELSKDKGWTYTWNGLDKNKNGKPIKYTVDEVSALPSGYIKAVDDSDPNKVVITNSRQVEKINICGKKTWDDNNNQDGKRPTQITVNLLKNGTKFKSVTVKADANGN</sequence>
<dbReference type="Gene3D" id="2.60.40.1140">
    <property type="entry name" value="Collagen-binding surface protein Cna, B-type domain"/>
    <property type="match status" value="4"/>
</dbReference>
<feature type="domain" description="CNA-B" evidence="7">
    <location>
        <begin position="627"/>
        <end position="666"/>
    </location>
</feature>
<gene>
    <name evidence="10" type="ORF">HMPREF9943_00688</name>
</gene>
<dbReference type="Pfam" id="PF17802">
    <property type="entry name" value="SpaA"/>
    <property type="match status" value="1"/>
</dbReference>
<evidence type="ECO:0000256" key="5">
    <source>
        <dbReference type="ARBA" id="ARBA00023088"/>
    </source>
</evidence>
<proteinExistence type="predicted"/>
<dbReference type="InterPro" id="IPR011252">
    <property type="entry name" value="Fibrogen-bd_dom1"/>
</dbReference>
<feature type="domain" description="SpaA-like prealbumin fold" evidence="8">
    <location>
        <begin position="338"/>
        <end position="409"/>
    </location>
</feature>
<reference evidence="10 11" key="1">
    <citation type="submission" date="2013-02" db="EMBL/GenBank/DDBJ databases">
        <title>The Genome Sequence of Lactobacillus catenaformis F0143.</title>
        <authorList>
            <consortium name="The Broad Institute Genome Sequencing Platform"/>
            <person name="Earl A."/>
            <person name="Ward D."/>
            <person name="Feldgarden M."/>
            <person name="Gevers D."/>
            <person name="Izard J."/>
            <person name="Blanton J.M."/>
            <person name="Mathney J."/>
            <person name="Dewhirst F.E."/>
            <person name="Young S.K."/>
            <person name="Zeng Q."/>
            <person name="Gargeya S."/>
            <person name="Fitzgerald M."/>
            <person name="Haas B."/>
            <person name="Abouelleil A."/>
            <person name="Alvarado L."/>
            <person name="Arachchi H.M."/>
            <person name="Berlin A."/>
            <person name="Chapman S.B."/>
            <person name="Gearin G."/>
            <person name="Goldberg J."/>
            <person name="Griggs A."/>
            <person name="Gujja S."/>
            <person name="Hansen M."/>
            <person name="Heiman D."/>
            <person name="Howarth C."/>
            <person name="Larimer J."/>
            <person name="Lui A."/>
            <person name="MacDonald P.J.P."/>
            <person name="McCowen C."/>
            <person name="Montmayeur A."/>
            <person name="Murphy C."/>
            <person name="Neiman D."/>
            <person name="Pearson M."/>
            <person name="Priest M."/>
            <person name="Roberts A."/>
            <person name="Saif S."/>
            <person name="Shea T."/>
            <person name="Sisk P."/>
            <person name="Stolte C."/>
            <person name="Sykes S."/>
            <person name="Wortman J."/>
            <person name="Nusbaum C."/>
            <person name="Birren B."/>
        </authorList>
    </citation>
    <scope>NUCLEOTIDE SEQUENCE [LARGE SCALE GENOMIC DNA]</scope>
    <source>
        <strain evidence="10 11">OT 569</strain>
    </source>
</reference>
<evidence type="ECO:0000259" key="8">
    <source>
        <dbReference type="Pfam" id="PF17802"/>
    </source>
</evidence>